<gene>
    <name evidence="1" type="ordered locus">Hden_3126</name>
</gene>
<keyword evidence="2" id="KW-1185">Reference proteome</keyword>
<name>D8JW42_HYPDA</name>
<reference evidence="2" key="1">
    <citation type="journal article" date="2011" name="J. Bacteriol.">
        <title>Genome sequences of eight morphologically diverse alphaproteobacteria.</title>
        <authorList>
            <consortium name="US DOE Joint Genome Institute"/>
            <person name="Brown P.J."/>
            <person name="Kysela D.T."/>
            <person name="Buechlein A."/>
            <person name="Hemmerich C."/>
            <person name="Brun Y.V."/>
        </authorList>
    </citation>
    <scope>NUCLEOTIDE SEQUENCE [LARGE SCALE GENOMIC DNA]</scope>
    <source>
        <strain evidence="2">ATCC 51888 / DSM 1869 / NCIB 11706 / TK 0415</strain>
    </source>
</reference>
<dbReference type="Proteomes" id="UP000002033">
    <property type="component" value="Chromosome"/>
</dbReference>
<evidence type="ECO:0000313" key="1">
    <source>
        <dbReference type="EMBL" id="ADJ24921.1"/>
    </source>
</evidence>
<dbReference type="AlphaFoldDB" id="D8JW42"/>
<dbReference type="Pfam" id="PF10983">
    <property type="entry name" value="DUF2793"/>
    <property type="match status" value="1"/>
</dbReference>
<protein>
    <recommendedName>
        <fullName evidence="3">DUF2793 domain-containing protein</fullName>
    </recommendedName>
</protein>
<dbReference type="STRING" id="582899.Hden_3126"/>
<dbReference type="InterPro" id="IPR012334">
    <property type="entry name" value="Pectin_lyas_fold"/>
</dbReference>
<dbReference type="HOGENOM" id="CLU_021954_2_0_5"/>
<evidence type="ECO:0000313" key="2">
    <source>
        <dbReference type="Proteomes" id="UP000002033"/>
    </source>
</evidence>
<proteinExistence type="predicted"/>
<dbReference type="eggNOG" id="COG5301">
    <property type="taxonomic scope" value="Bacteria"/>
</dbReference>
<accession>D8JW42</accession>
<evidence type="ECO:0008006" key="3">
    <source>
        <dbReference type="Google" id="ProtNLM"/>
    </source>
</evidence>
<sequence>MGFGLHMNDTPNLALPYILPAQAQKHVTHNEAIRAIDGLMQLSVASRTLTTPPGSPANGERYIVSATATGGWTGQDGKVAAFQDGAWAFYVPKEGWLAWCAAESALLVYRAGAWSPLSSGGGDLPDAFDNLTHAGINTTADATNRLALKSPASLFDNEGAGHQQKINKHASGDTASMLYQTNYSGRAEMGLAGDDDFHFKVSPDGATWIEALKIDRYTGRVSFPVMGGPREVLTAGRAYYVRTDGLDSNTGLANTSGGAFKTIQKAIDTVAALDLSIYNATIYCGAGTRTENLVLKRTLGSGMPILEGDVATPSNCVLTVSSGQCIALDTGAVWTLRGFKLGTTGGWCVDIPQPGCHLIIDGKMEYGATPLFHFVVAVGGTLSIKAAYAISGSAYSHIFVQAGGTLFYTPGAVTLTGSPAWSNVFLNVTSGGIVSAGGITFTGAATGKRYDVSLNGVINTFGGGANFFPGNSAGSASSGGQYA</sequence>
<organism evidence="1 2">
    <name type="scientific">Hyphomicrobium denitrificans (strain ATCC 51888 / DSM 1869 / NCIMB 11706 / TK 0415)</name>
    <dbReference type="NCBI Taxonomy" id="582899"/>
    <lineage>
        <taxon>Bacteria</taxon>
        <taxon>Pseudomonadati</taxon>
        <taxon>Pseudomonadota</taxon>
        <taxon>Alphaproteobacteria</taxon>
        <taxon>Hyphomicrobiales</taxon>
        <taxon>Hyphomicrobiaceae</taxon>
        <taxon>Hyphomicrobium</taxon>
    </lineage>
</organism>
<dbReference type="EMBL" id="CP002083">
    <property type="protein sequence ID" value="ADJ24921.1"/>
    <property type="molecule type" value="Genomic_DNA"/>
</dbReference>
<dbReference type="Gene3D" id="2.160.20.10">
    <property type="entry name" value="Single-stranded right-handed beta-helix, Pectin lyase-like"/>
    <property type="match status" value="1"/>
</dbReference>
<dbReference type="InterPro" id="IPR011050">
    <property type="entry name" value="Pectin_lyase_fold/virulence"/>
</dbReference>
<dbReference type="SUPFAM" id="SSF51126">
    <property type="entry name" value="Pectin lyase-like"/>
    <property type="match status" value="1"/>
</dbReference>
<dbReference type="InterPro" id="IPR021251">
    <property type="entry name" value="DUF2793"/>
</dbReference>
<dbReference type="KEGG" id="hdn:Hden_3126"/>